<evidence type="ECO:0000256" key="2">
    <source>
        <dbReference type="ARBA" id="ARBA00004687"/>
    </source>
</evidence>
<keyword evidence="4 13" id="KW-0337">GPI-anchor biosynthesis</keyword>
<evidence type="ECO:0000256" key="12">
    <source>
        <dbReference type="ARBA" id="ARBA00093608"/>
    </source>
</evidence>
<keyword evidence="5 13" id="KW-0328">Glycosyltransferase</keyword>
<feature type="chain" id="PRO_5041327730" description="GPI alpha-1,4-mannosyltransferase I, catalytic subunit" evidence="14">
    <location>
        <begin position="25"/>
        <end position="390"/>
    </location>
</feature>
<evidence type="ECO:0000256" key="8">
    <source>
        <dbReference type="ARBA" id="ARBA00022824"/>
    </source>
</evidence>
<dbReference type="GO" id="GO:0004376">
    <property type="term" value="F:GPI mannosyltransferase activity"/>
    <property type="evidence" value="ECO:0007669"/>
    <property type="project" value="InterPro"/>
</dbReference>
<evidence type="ECO:0000256" key="11">
    <source>
        <dbReference type="ARBA" id="ARBA00093408"/>
    </source>
</evidence>
<keyword evidence="7 13" id="KW-0812">Transmembrane</keyword>
<feature type="transmembrane region" description="Helical" evidence="13">
    <location>
        <begin position="326"/>
        <end position="346"/>
    </location>
</feature>
<protein>
    <recommendedName>
        <fullName evidence="12 13">GPI alpha-1,4-mannosyltransferase I, catalytic subunit</fullName>
        <ecNumber evidence="13">2.4.1.-</ecNumber>
    </recommendedName>
    <alternativeName>
        <fullName evidence="13">GPI mannosyltransferase I</fullName>
    </alternativeName>
</protein>
<gene>
    <name evidence="15" type="ORF">PV327_002248</name>
</gene>
<keyword evidence="10 13" id="KW-0472">Membrane</keyword>
<dbReference type="AlphaFoldDB" id="A0AA39FF66"/>
<keyword evidence="6 13" id="KW-0808">Transferase</keyword>
<name>A0AA39FF66_MICHY</name>
<proteinExistence type="inferred from homology"/>
<dbReference type="PANTHER" id="PTHR12886">
    <property type="entry name" value="PIG-M MANNOSYLTRANSFERASE"/>
    <property type="match status" value="1"/>
</dbReference>
<keyword evidence="9 13" id="KW-1133">Transmembrane helix</keyword>
<comment type="similarity">
    <text evidence="3 13">Belongs to the PIGM family.</text>
</comment>
<evidence type="ECO:0000313" key="15">
    <source>
        <dbReference type="EMBL" id="KAK0168450.1"/>
    </source>
</evidence>
<evidence type="ECO:0000256" key="7">
    <source>
        <dbReference type="ARBA" id="ARBA00022692"/>
    </source>
</evidence>
<feature type="transmembrane region" description="Helical" evidence="13">
    <location>
        <begin position="358"/>
        <end position="380"/>
    </location>
</feature>
<organism evidence="15 16">
    <name type="scientific">Microctonus hyperodae</name>
    <name type="common">Parasitoid wasp</name>
    <dbReference type="NCBI Taxonomy" id="165561"/>
    <lineage>
        <taxon>Eukaryota</taxon>
        <taxon>Metazoa</taxon>
        <taxon>Ecdysozoa</taxon>
        <taxon>Arthropoda</taxon>
        <taxon>Hexapoda</taxon>
        <taxon>Insecta</taxon>
        <taxon>Pterygota</taxon>
        <taxon>Neoptera</taxon>
        <taxon>Endopterygota</taxon>
        <taxon>Hymenoptera</taxon>
        <taxon>Apocrita</taxon>
        <taxon>Ichneumonoidea</taxon>
        <taxon>Braconidae</taxon>
        <taxon>Euphorinae</taxon>
        <taxon>Microctonus</taxon>
    </lineage>
</organism>
<keyword evidence="14" id="KW-0732">Signal</keyword>
<feature type="transmembrane region" description="Helical" evidence="13">
    <location>
        <begin position="296"/>
        <end position="319"/>
    </location>
</feature>
<dbReference type="Proteomes" id="UP001168972">
    <property type="component" value="Unassembled WGS sequence"/>
</dbReference>
<feature type="signal peptide" evidence="14">
    <location>
        <begin position="1"/>
        <end position="24"/>
    </location>
</feature>
<feature type="transmembrane region" description="Helical" evidence="13">
    <location>
        <begin position="76"/>
        <end position="98"/>
    </location>
</feature>
<dbReference type="Pfam" id="PF05007">
    <property type="entry name" value="Mannosyl_trans"/>
    <property type="match status" value="1"/>
</dbReference>
<evidence type="ECO:0000256" key="13">
    <source>
        <dbReference type="RuleBase" id="RU365064"/>
    </source>
</evidence>
<comment type="subcellular location">
    <subcellularLocation>
        <location evidence="1 13">Endoplasmic reticulum membrane</location>
        <topology evidence="1 13">Multi-pass membrane protein</topology>
    </subcellularLocation>
</comment>
<dbReference type="GO" id="GO:1990529">
    <property type="term" value="C:glycosylphosphatidylinositol-mannosyltransferase I complex"/>
    <property type="evidence" value="ECO:0007669"/>
    <property type="project" value="TreeGrafter"/>
</dbReference>
<dbReference type="GO" id="GO:0006506">
    <property type="term" value="P:GPI anchor biosynthetic process"/>
    <property type="evidence" value="ECO:0007669"/>
    <property type="project" value="UniProtKB-KW"/>
</dbReference>
<evidence type="ECO:0000256" key="3">
    <source>
        <dbReference type="ARBA" id="ARBA00011071"/>
    </source>
</evidence>
<comment type="function">
    <text evidence="11 13">Catalytic subunit of the glycosylphosphatidylinositol-mannosyltransferase I complex which catalyzes the transfer of the first mannose, via an alpha-1,4 bond from a dolichol-phosphate-mannose (Dol-P-Man) to the glucosaminyl acyl phosphatidylinositol (GlcN-(acyl)PI) intermediate to generate alpha-D-Man-(1-&gt;4)-alpha-D-GlcN-(1-&gt;6)-(1-radyl,2-acyl-sn-glycero-3-phospho)-2-acyl-inositol and participates in the sixth step of the glycosylphosphatidylinositol-anchor biosynthesis.</text>
</comment>
<reference evidence="15" key="2">
    <citation type="submission" date="2023-03" db="EMBL/GenBank/DDBJ databases">
        <authorList>
            <person name="Inwood S.N."/>
            <person name="Skelly J.G."/>
            <person name="Guhlin J."/>
            <person name="Harrop T.W.R."/>
            <person name="Goldson S.G."/>
            <person name="Dearden P.K."/>
        </authorList>
    </citation>
    <scope>NUCLEOTIDE SEQUENCE</scope>
    <source>
        <strain evidence="15">Lincoln</strain>
        <tissue evidence="15">Whole body</tissue>
    </source>
</reference>
<sequence length="390" mass="45739">MKWPTFKTHCVLGLSLRIILIAYSNFHDKYFAVPYTDIDYKVYTDAARLITNGESPYDRHTYRYTPLLAFILTPNILLHFSFGKIIFSIIDIVVTILIKKILLRGSCSNKCAEVCALTWLYNPMTIVISTRGNADSLAVAFVLLTLYYFEVDNSLLSGFIHGISVHFRLYPMAFSLVMYLSLRDKNSFIPNKRQLQLVFSCLFSLGILTAISYYYYGYKFLYESLIYHLIRKDARHNFSIYFYMLYLSTGQYSNIVERIFRVLPPVILLIALSFRYSNKKDLKFAMLMQAMVMVTYNSVITSQYFFWYLSLIPLCLPYIKMSFMRCALVISMWIGSQGLWLLDAYYLEFFGINKFHSLWIDSILFFFANIKIILDLITNYNRNEIVLKNK</sequence>
<evidence type="ECO:0000256" key="4">
    <source>
        <dbReference type="ARBA" id="ARBA00022502"/>
    </source>
</evidence>
<dbReference type="GO" id="GO:0051751">
    <property type="term" value="F:alpha-1,4-mannosyltransferase activity"/>
    <property type="evidence" value="ECO:0007669"/>
    <property type="project" value="InterPro"/>
</dbReference>
<dbReference type="EC" id="2.4.1.-" evidence="13"/>
<evidence type="ECO:0000256" key="10">
    <source>
        <dbReference type="ARBA" id="ARBA00023136"/>
    </source>
</evidence>
<feature type="transmembrane region" description="Helical" evidence="13">
    <location>
        <begin position="132"/>
        <end position="149"/>
    </location>
</feature>
<dbReference type="EMBL" id="JAQQBR010001831">
    <property type="protein sequence ID" value="KAK0168450.1"/>
    <property type="molecule type" value="Genomic_DNA"/>
</dbReference>
<evidence type="ECO:0000256" key="1">
    <source>
        <dbReference type="ARBA" id="ARBA00004477"/>
    </source>
</evidence>
<keyword evidence="16" id="KW-1185">Reference proteome</keyword>
<dbReference type="GO" id="GO:0005789">
    <property type="term" value="C:endoplasmic reticulum membrane"/>
    <property type="evidence" value="ECO:0007669"/>
    <property type="project" value="UniProtKB-SubCell"/>
</dbReference>
<accession>A0AA39FF66</accession>
<evidence type="ECO:0000313" key="16">
    <source>
        <dbReference type="Proteomes" id="UP001168972"/>
    </source>
</evidence>
<evidence type="ECO:0000256" key="6">
    <source>
        <dbReference type="ARBA" id="ARBA00022679"/>
    </source>
</evidence>
<keyword evidence="8 13" id="KW-0256">Endoplasmic reticulum</keyword>
<reference evidence="15" key="1">
    <citation type="journal article" date="2023" name="bioRxiv">
        <title>Scaffold-level genome assemblies of two parasitoid biocontrol wasps reveal the parthenogenesis mechanism and an associated novel virus.</title>
        <authorList>
            <person name="Inwood S."/>
            <person name="Skelly J."/>
            <person name="Guhlin J."/>
            <person name="Harrop T."/>
            <person name="Goldson S."/>
            <person name="Dearden P."/>
        </authorList>
    </citation>
    <scope>NUCLEOTIDE SEQUENCE</scope>
    <source>
        <strain evidence="15">Lincoln</strain>
        <tissue evidence="15">Whole body</tissue>
    </source>
</reference>
<evidence type="ECO:0000256" key="5">
    <source>
        <dbReference type="ARBA" id="ARBA00022676"/>
    </source>
</evidence>
<evidence type="ECO:0000256" key="9">
    <source>
        <dbReference type="ARBA" id="ARBA00022989"/>
    </source>
</evidence>
<feature type="transmembrane region" description="Helical" evidence="13">
    <location>
        <begin position="155"/>
        <end position="182"/>
    </location>
</feature>
<feature type="transmembrane region" description="Helical" evidence="13">
    <location>
        <begin position="194"/>
        <end position="216"/>
    </location>
</feature>
<dbReference type="InterPro" id="IPR007704">
    <property type="entry name" value="PIG-M"/>
</dbReference>
<dbReference type="PANTHER" id="PTHR12886:SF0">
    <property type="entry name" value="GPI MANNOSYLTRANSFERASE 1"/>
    <property type="match status" value="1"/>
</dbReference>
<evidence type="ECO:0000256" key="14">
    <source>
        <dbReference type="SAM" id="SignalP"/>
    </source>
</evidence>
<comment type="caution">
    <text evidence="15">The sequence shown here is derived from an EMBL/GenBank/DDBJ whole genome shotgun (WGS) entry which is preliminary data.</text>
</comment>
<comment type="pathway">
    <text evidence="2 13">Glycolipid biosynthesis; glycosylphosphatidylinositol-anchor biosynthesis.</text>
</comment>